<dbReference type="InterPro" id="IPR038770">
    <property type="entry name" value="Na+/solute_symporter_sf"/>
</dbReference>
<feature type="transmembrane region" description="Helical" evidence="10">
    <location>
        <begin position="285"/>
        <end position="307"/>
    </location>
</feature>
<dbReference type="EMBL" id="CP031976">
    <property type="protein sequence ID" value="QHI14319.1"/>
    <property type="molecule type" value="Genomic_DNA"/>
</dbReference>
<evidence type="ECO:0000256" key="3">
    <source>
        <dbReference type="ARBA" id="ARBA00022448"/>
    </source>
</evidence>
<evidence type="ECO:0000313" key="12">
    <source>
        <dbReference type="Proteomes" id="UP000463868"/>
    </source>
</evidence>
<comment type="similarity">
    <text evidence="2 9">Belongs to the arsenical resistance-3 (ACR3) (TC 2.A.59) family.</text>
</comment>
<evidence type="ECO:0000256" key="10">
    <source>
        <dbReference type="SAM" id="Phobius"/>
    </source>
</evidence>
<sequence length="346" mass="38310">MAKSGLSFLDRNLTLWIFLAMGLGVAIGVFFPQVSVGLNQMSVDSVNIPIAIGLILMMYPPLAKVDYATLPEVFKDKKTLVLSLVQNWLIAPILMFLLAIIFLHSYPEYMTGLILIGLARCIAMVLVWNGLACGDNQYVAALVAFNSIFQILFFSTYAWLFLTVLPPYFGVAGQVIDVDFWTITHAVLVYLGIPFLLGFLTRLILVKSRGLDWYQNTFLPKISPLSLLALLFTIVAMFSLKGSDVVSLPLDVIRIAIPLTIYFVLMFFISFFMSKWMGNNYPRTTAISFTAAGNNFELALAVAIATFGLASPVAFTTVIGPLVEVPVLIALVSVSLWLKKKYFPNE</sequence>
<keyword evidence="7 9" id="KW-1133">Transmembrane helix</keyword>
<dbReference type="AlphaFoldDB" id="A0A372MLE4"/>
<dbReference type="InterPro" id="IPR004706">
    <property type="entry name" value="Arsenical-R_Acr3"/>
</dbReference>
<protein>
    <submittedName>
        <fullName evidence="11">ACR3 family arsenite efflux transporter</fullName>
    </submittedName>
</protein>
<reference evidence="11 12" key="1">
    <citation type="submission" date="2018-08" db="EMBL/GenBank/DDBJ databases">
        <title>Analysis of the genomic diversity of Mexican Acinetobacter haemolyticus clinical isolates.</title>
        <authorList>
            <person name="Castro-Jaimes S."/>
            <person name="Cevallos M.A."/>
        </authorList>
    </citation>
    <scope>NUCLEOTIDE SEQUENCE [LARGE SCALE GENOMIC DNA]</scope>
    <source>
        <strain evidence="11 12">AN43</strain>
    </source>
</reference>
<keyword evidence="5 9" id="KW-0812">Transmembrane</keyword>
<evidence type="ECO:0000256" key="5">
    <source>
        <dbReference type="ARBA" id="ARBA00022692"/>
    </source>
</evidence>
<keyword evidence="6" id="KW-0059">Arsenical resistance</keyword>
<feature type="transmembrane region" description="Helical" evidence="10">
    <location>
        <begin position="12"/>
        <end position="34"/>
    </location>
</feature>
<feature type="transmembrane region" description="Helical" evidence="10">
    <location>
        <begin position="79"/>
        <end position="103"/>
    </location>
</feature>
<feature type="transmembrane region" description="Helical" evidence="10">
    <location>
        <begin position="252"/>
        <end position="273"/>
    </location>
</feature>
<dbReference type="GO" id="GO:0015104">
    <property type="term" value="F:antimonite transmembrane transporter activity"/>
    <property type="evidence" value="ECO:0007669"/>
    <property type="project" value="TreeGrafter"/>
</dbReference>
<dbReference type="Pfam" id="PF01758">
    <property type="entry name" value="SBF"/>
    <property type="match status" value="1"/>
</dbReference>
<dbReference type="GO" id="GO:0005886">
    <property type="term" value="C:plasma membrane"/>
    <property type="evidence" value="ECO:0007669"/>
    <property type="project" value="UniProtKB-SubCell"/>
</dbReference>
<keyword evidence="8 9" id="KW-0472">Membrane</keyword>
<dbReference type="FunFam" id="1.20.1530.20:FF:000009">
    <property type="entry name" value="Arsenite transporter, ACR3 family"/>
    <property type="match status" value="1"/>
</dbReference>
<dbReference type="NCBIfam" id="TIGR00832">
    <property type="entry name" value="acr3"/>
    <property type="match status" value="1"/>
</dbReference>
<feature type="transmembrane region" description="Helical" evidence="10">
    <location>
        <begin position="222"/>
        <end position="240"/>
    </location>
</feature>
<dbReference type="PANTHER" id="PTHR43057:SF1">
    <property type="entry name" value="ARSENICAL-RESISTANCE PROTEIN 3"/>
    <property type="match status" value="1"/>
</dbReference>
<organism evidence="11 12">
    <name type="scientific">Acinetobacter haemolyticus</name>
    <dbReference type="NCBI Taxonomy" id="29430"/>
    <lineage>
        <taxon>Bacteria</taxon>
        <taxon>Pseudomonadati</taxon>
        <taxon>Pseudomonadota</taxon>
        <taxon>Gammaproteobacteria</taxon>
        <taxon>Moraxellales</taxon>
        <taxon>Moraxellaceae</taxon>
        <taxon>Acinetobacter</taxon>
    </lineage>
</organism>
<proteinExistence type="inferred from homology"/>
<feature type="transmembrane region" description="Helical" evidence="10">
    <location>
        <begin position="138"/>
        <end position="160"/>
    </location>
</feature>
<feature type="transmembrane region" description="Helical" evidence="10">
    <location>
        <begin position="180"/>
        <end position="201"/>
    </location>
</feature>
<accession>A0A372MLE4</accession>
<evidence type="ECO:0000256" key="2">
    <source>
        <dbReference type="ARBA" id="ARBA00010110"/>
    </source>
</evidence>
<dbReference type="Gene3D" id="1.20.1530.20">
    <property type="match status" value="1"/>
</dbReference>
<feature type="transmembrane region" description="Helical" evidence="10">
    <location>
        <begin position="313"/>
        <end position="338"/>
    </location>
</feature>
<evidence type="ECO:0000256" key="1">
    <source>
        <dbReference type="ARBA" id="ARBA00004651"/>
    </source>
</evidence>
<evidence type="ECO:0000256" key="8">
    <source>
        <dbReference type="ARBA" id="ARBA00023136"/>
    </source>
</evidence>
<keyword evidence="4 9" id="KW-1003">Cell membrane</keyword>
<dbReference type="InterPro" id="IPR002657">
    <property type="entry name" value="BilAc:Na_symport/Acr3"/>
</dbReference>
<evidence type="ECO:0000256" key="4">
    <source>
        <dbReference type="ARBA" id="ARBA00022475"/>
    </source>
</evidence>
<evidence type="ECO:0000313" key="11">
    <source>
        <dbReference type="EMBL" id="QHI14319.1"/>
    </source>
</evidence>
<evidence type="ECO:0000256" key="7">
    <source>
        <dbReference type="ARBA" id="ARBA00022989"/>
    </source>
</evidence>
<dbReference type="GO" id="GO:0015297">
    <property type="term" value="F:antiporter activity"/>
    <property type="evidence" value="ECO:0007669"/>
    <property type="project" value="UniProtKB-UniRule"/>
</dbReference>
<comment type="subcellular location">
    <subcellularLocation>
        <location evidence="1 9">Cell membrane</location>
        <topology evidence="1 9">Multi-pass membrane protein</topology>
    </subcellularLocation>
</comment>
<dbReference type="GO" id="GO:0046685">
    <property type="term" value="P:response to arsenic-containing substance"/>
    <property type="evidence" value="ECO:0007669"/>
    <property type="project" value="UniProtKB-KW"/>
</dbReference>
<feature type="transmembrane region" description="Helical" evidence="10">
    <location>
        <begin position="109"/>
        <end position="131"/>
    </location>
</feature>
<name>A0A372MLE4_ACIHA</name>
<gene>
    <name evidence="11" type="primary">arsB</name>
    <name evidence="11" type="ORF">AhaeAN43_13595</name>
</gene>
<dbReference type="PANTHER" id="PTHR43057">
    <property type="entry name" value="ARSENITE EFFLUX TRANSPORTER"/>
    <property type="match status" value="1"/>
</dbReference>
<dbReference type="RefSeq" id="WP_005092315.1">
    <property type="nucleotide sequence ID" value="NZ_BKQF01000043.1"/>
</dbReference>
<dbReference type="PIRSF" id="PIRSF005508">
    <property type="entry name" value="Acr3"/>
    <property type="match status" value="1"/>
</dbReference>
<evidence type="ECO:0000256" key="9">
    <source>
        <dbReference type="PIRNR" id="PIRNR005508"/>
    </source>
</evidence>
<dbReference type="GO" id="GO:0015105">
    <property type="term" value="F:arsenite transmembrane transporter activity"/>
    <property type="evidence" value="ECO:0007669"/>
    <property type="project" value="TreeGrafter"/>
</dbReference>
<dbReference type="Proteomes" id="UP000463868">
    <property type="component" value="Chromosome"/>
</dbReference>
<feature type="transmembrane region" description="Helical" evidence="10">
    <location>
        <begin position="46"/>
        <end position="67"/>
    </location>
</feature>
<keyword evidence="3 9" id="KW-0813">Transport</keyword>
<evidence type="ECO:0000256" key="6">
    <source>
        <dbReference type="ARBA" id="ARBA00022849"/>
    </source>
</evidence>